<sequence length="363" mass="38620">MIRLFALALPLPSAVAVPPPPIVIAPSPAPAAASLLSWTPGDVNCGGTAASVVRIERPWLQRVYPNSAKYAPVSFTFDIDANGRPLAIRKGDAAIPFGIADDLGPALAATRFRPGQAKTGCTIVYSPQLTAIDDAPLSALMAYAANPVSGPLPPEAWKRIYETGTCKGDSMAGLRNRAFPNFRAIPAEPGVRDWSMVGYDVGQDGGSINVETLASSGNAALDEASRAATTETRYWSGAFTGCRFAYWRSAGTLSAPALPEEDEFRPANSTCPERRDWATPPVLRFPEPYRRRAIEGWAVVTYDVAPWGEINNVQVKASQPSADFGTQATVVLRSARVKAGTGAVGCVERVRFAMEPDKAETAP</sequence>
<keyword evidence="5" id="KW-0732">Signal</keyword>
<dbReference type="Gene3D" id="3.30.2420.10">
    <property type="entry name" value="TonB"/>
    <property type="match status" value="1"/>
</dbReference>
<comment type="caution">
    <text evidence="7">The sequence shown here is derived from an EMBL/GenBank/DDBJ whole genome shotgun (WGS) entry which is preliminary data.</text>
</comment>
<comment type="subcellular location">
    <subcellularLocation>
        <location evidence="1">Membrane</location>
        <topology evidence="1">Single-pass membrane protein</topology>
    </subcellularLocation>
</comment>
<feature type="signal peptide" evidence="5">
    <location>
        <begin position="1"/>
        <end position="16"/>
    </location>
</feature>
<dbReference type="InterPro" id="IPR037682">
    <property type="entry name" value="TonB_C"/>
</dbReference>
<dbReference type="NCBIfam" id="TIGR01352">
    <property type="entry name" value="tonB_Cterm"/>
    <property type="match status" value="1"/>
</dbReference>
<dbReference type="InterPro" id="IPR006260">
    <property type="entry name" value="TonB/TolA_C"/>
</dbReference>
<keyword evidence="3" id="KW-1133">Transmembrane helix</keyword>
<dbReference type="GO" id="GO:0055085">
    <property type="term" value="P:transmembrane transport"/>
    <property type="evidence" value="ECO:0007669"/>
    <property type="project" value="InterPro"/>
</dbReference>
<keyword evidence="2" id="KW-0812">Transmembrane</keyword>
<evidence type="ECO:0000256" key="3">
    <source>
        <dbReference type="ARBA" id="ARBA00022989"/>
    </source>
</evidence>
<dbReference type="EMBL" id="VDES01000001">
    <property type="protein sequence ID" value="MBA1372729.1"/>
    <property type="molecule type" value="Genomic_DNA"/>
</dbReference>
<protein>
    <submittedName>
        <fullName evidence="7">TonB family protein</fullName>
    </submittedName>
</protein>
<feature type="chain" id="PRO_5031466732" evidence="5">
    <location>
        <begin position="17"/>
        <end position="363"/>
    </location>
</feature>
<name>A0A7V8U789_9SPHN</name>
<dbReference type="Proteomes" id="UP000589292">
    <property type="component" value="Unassembled WGS sequence"/>
</dbReference>
<dbReference type="Pfam" id="PF03544">
    <property type="entry name" value="TonB_C"/>
    <property type="match status" value="1"/>
</dbReference>
<organism evidence="7 8">
    <name type="scientific">Sphingomonas ursincola</name>
    <dbReference type="NCBI Taxonomy" id="56361"/>
    <lineage>
        <taxon>Bacteria</taxon>
        <taxon>Pseudomonadati</taxon>
        <taxon>Pseudomonadota</taxon>
        <taxon>Alphaproteobacteria</taxon>
        <taxon>Sphingomonadales</taxon>
        <taxon>Sphingomonadaceae</taxon>
        <taxon>Sphingomonas</taxon>
    </lineage>
</organism>
<evidence type="ECO:0000256" key="1">
    <source>
        <dbReference type="ARBA" id="ARBA00004167"/>
    </source>
</evidence>
<dbReference type="SUPFAM" id="SSF74653">
    <property type="entry name" value="TolA/TonB C-terminal domain"/>
    <property type="match status" value="2"/>
</dbReference>
<dbReference type="AlphaFoldDB" id="A0A7V8U789"/>
<evidence type="ECO:0000256" key="4">
    <source>
        <dbReference type="ARBA" id="ARBA00023136"/>
    </source>
</evidence>
<evidence type="ECO:0000256" key="5">
    <source>
        <dbReference type="SAM" id="SignalP"/>
    </source>
</evidence>
<feature type="domain" description="TonB C-terminal" evidence="6">
    <location>
        <begin position="283"/>
        <end position="341"/>
    </location>
</feature>
<keyword evidence="4" id="KW-0472">Membrane</keyword>
<evidence type="ECO:0000313" key="7">
    <source>
        <dbReference type="EMBL" id="MBA1372729.1"/>
    </source>
</evidence>
<gene>
    <name evidence="7" type="ORF">FG486_00105</name>
</gene>
<proteinExistence type="predicted"/>
<evidence type="ECO:0000256" key="2">
    <source>
        <dbReference type="ARBA" id="ARBA00022692"/>
    </source>
</evidence>
<evidence type="ECO:0000313" key="8">
    <source>
        <dbReference type="Proteomes" id="UP000589292"/>
    </source>
</evidence>
<reference evidence="7 8" key="1">
    <citation type="journal article" date="1994" name="Int. J. Syst. Bacteriol.">
        <title>Phylogenetic positions of novel aerobic, bacteriochlorophyll a-containing bacteria and description of Roseococcus thiosulfatophilus gen. nov., sp. nov., Erythromicrobium ramosum gen. nov., sp. nov., and Erythrobacter litoralis sp. nov.</title>
        <authorList>
            <person name="Yurkov V."/>
            <person name="Stackebrandt E."/>
            <person name="Holmes A."/>
            <person name="Fuerst J.A."/>
            <person name="Hugenholtz P."/>
            <person name="Golecki J."/>
            <person name="Gad'on N."/>
            <person name="Gorlenko V.M."/>
            <person name="Kompantseva E.I."/>
            <person name="Drews G."/>
        </authorList>
    </citation>
    <scope>NUCLEOTIDE SEQUENCE [LARGE SCALE GENOMIC DNA]</scope>
    <source>
        <strain evidence="7 8">KR-99</strain>
    </source>
</reference>
<evidence type="ECO:0000259" key="6">
    <source>
        <dbReference type="Pfam" id="PF03544"/>
    </source>
</evidence>
<keyword evidence="8" id="KW-1185">Reference proteome</keyword>
<accession>A0A7V8U789</accession>
<dbReference type="GO" id="GO:0016020">
    <property type="term" value="C:membrane"/>
    <property type="evidence" value="ECO:0007669"/>
    <property type="project" value="UniProtKB-SubCell"/>
</dbReference>